<gene>
    <name evidence="1" type="ORF">SLEP1_g54851</name>
</gene>
<name>A0AAV5MG82_9ROSI</name>
<dbReference type="AlphaFoldDB" id="A0AAV5MG82"/>
<proteinExistence type="predicted"/>
<dbReference type="EMBL" id="BPVZ01000243">
    <property type="protein sequence ID" value="GKV48009.1"/>
    <property type="molecule type" value="Genomic_DNA"/>
</dbReference>
<evidence type="ECO:0000313" key="2">
    <source>
        <dbReference type="Proteomes" id="UP001054252"/>
    </source>
</evidence>
<reference evidence="1 2" key="1">
    <citation type="journal article" date="2021" name="Commun. Biol.">
        <title>The genome of Shorea leprosula (Dipterocarpaceae) highlights the ecological relevance of drought in aseasonal tropical rainforests.</title>
        <authorList>
            <person name="Ng K.K.S."/>
            <person name="Kobayashi M.J."/>
            <person name="Fawcett J.A."/>
            <person name="Hatakeyama M."/>
            <person name="Paape T."/>
            <person name="Ng C.H."/>
            <person name="Ang C.C."/>
            <person name="Tnah L.H."/>
            <person name="Lee C.T."/>
            <person name="Nishiyama T."/>
            <person name="Sese J."/>
            <person name="O'Brien M.J."/>
            <person name="Copetti D."/>
            <person name="Mohd Noor M.I."/>
            <person name="Ong R.C."/>
            <person name="Putra M."/>
            <person name="Sireger I.Z."/>
            <person name="Indrioko S."/>
            <person name="Kosugi Y."/>
            <person name="Izuno A."/>
            <person name="Isagi Y."/>
            <person name="Lee S.L."/>
            <person name="Shimizu K.K."/>
        </authorList>
    </citation>
    <scope>NUCLEOTIDE SEQUENCE [LARGE SCALE GENOMIC DNA]</scope>
    <source>
        <strain evidence="1">214</strain>
    </source>
</reference>
<dbReference type="Proteomes" id="UP001054252">
    <property type="component" value="Unassembled WGS sequence"/>
</dbReference>
<keyword evidence="2" id="KW-1185">Reference proteome</keyword>
<comment type="caution">
    <text evidence="1">The sequence shown here is derived from an EMBL/GenBank/DDBJ whole genome shotgun (WGS) entry which is preliminary data.</text>
</comment>
<organism evidence="1 2">
    <name type="scientific">Rubroshorea leprosula</name>
    <dbReference type="NCBI Taxonomy" id="152421"/>
    <lineage>
        <taxon>Eukaryota</taxon>
        <taxon>Viridiplantae</taxon>
        <taxon>Streptophyta</taxon>
        <taxon>Embryophyta</taxon>
        <taxon>Tracheophyta</taxon>
        <taxon>Spermatophyta</taxon>
        <taxon>Magnoliopsida</taxon>
        <taxon>eudicotyledons</taxon>
        <taxon>Gunneridae</taxon>
        <taxon>Pentapetalae</taxon>
        <taxon>rosids</taxon>
        <taxon>malvids</taxon>
        <taxon>Malvales</taxon>
        <taxon>Dipterocarpaceae</taxon>
        <taxon>Rubroshorea</taxon>
    </lineage>
</organism>
<accession>A0AAV5MG82</accession>
<evidence type="ECO:0000313" key="1">
    <source>
        <dbReference type="EMBL" id="GKV48009.1"/>
    </source>
</evidence>
<sequence>MKERANGPSMLRAQPMMMSRGLPLNKSQEQAVLSISHGEIVENQYESFGEGLENESVWEFKEWMGKDKRRKTKKKKRAKKARSWAAVYRDALILAVTPAGGKMKGRQSSKLRL</sequence>
<protein>
    <submittedName>
        <fullName evidence="1">Uncharacterized protein</fullName>
    </submittedName>
</protein>